<proteinExistence type="predicted"/>
<dbReference type="EMBL" id="JADOUF010000001">
    <property type="protein sequence ID" value="MBG6141576.1"/>
    <property type="molecule type" value="Genomic_DNA"/>
</dbReference>
<reference evidence="1" key="1">
    <citation type="submission" date="2020-11" db="EMBL/GenBank/DDBJ databases">
        <title>Sequencing the genomes of 1000 actinobacteria strains.</title>
        <authorList>
            <person name="Klenk H.-P."/>
        </authorList>
    </citation>
    <scope>NUCLEOTIDE SEQUENCE</scope>
    <source>
        <strain evidence="1">DSM 45356</strain>
    </source>
</reference>
<name>A0A8J7KPQ5_9ACTN</name>
<organism evidence="1 2">
    <name type="scientific">Longispora fulva</name>
    <dbReference type="NCBI Taxonomy" id="619741"/>
    <lineage>
        <taxon>Bacteria</taxon>
        <taxon>Bacillati</taxon>
        <taxon>Actinomycetota</taxon>
        <taxon>Actinomycetes</taxon>
        <taxon>Micromonosporales</taxon>
        <taxon>Micromonosporaceae</taxon>
        <taxon>Longispora</taxon>
    </lineage>
</organism>
<evidence type="ECO:0000313" key="2">
    <source>
        <dbReference type="Proteomes" id="UP000622552"/>
    </source>
</evidence>
<keyword evidence="2" id="KW-1185">Reference proteome</keyword>
<evidence type="ECO:0000313" key="1">
    <source>
        <dbReference type="EMBL" id="MBG6141576.1"/>
    </source>
</evidence>
<protein>
    <submittedName>
        <fullName evidence="1">Uncharacterized protein</fullName>
    </submittedName>
</protein>
<dbReference type="RefSeq" id="WP_197007973.1">
    <property type="nucleotide sequence ID" value="NZ_BONS01000013.1"/>
</dbReference>
<gene>
    <name evidence="1" type="ORF">IW245_007770</name>
</gene>
<comment type="caution">
    <text evidence="1">The sequence shown here is derived from an EMBL/GenBank/DDBJ whole genome shotgun (WGS) entry which is preliminary data.</text>
</comment>
<sequence length="362" mass="39618">MVERAALAFSLVESWLFSEPMTELFAEFGGKLPEKWYPVPGDDGVEAVKGLSPAQADVMRRAVVVENMAAADFDFRSVDGKQYGERSQAGVADFDAERRERVARLADQLGLVTPRPARFSRYDKTLVLGAGYRSPQLRSRYAAQVQAAGVDLGELSFLGSPRFLIDDPAELPVVEGFAPGAHDEFDLMMGAARTEFGLTTGEVTFLCGCVAADLTCPAWRHRGADGVEKTPPAYTHERQVELFDRAGHMVGSVLSASTSRPPRRPDTSDTFALWARCADPRPGQRVLVVTTQMFVPFQNFDGIRRLNLPHGVEVDTVGLGAEWGDRLETAENLLQETLSAVRSGRRLLDAAAETLMCPPRAE</sequence>
<accession>A0A8J7KPQ5</accession>
<dbReference type="AlphaFoldDB" id="A0A8J7KPQ5"/>
<dbReference type="Proteomes" id="UP000622552">
    <property type="component" value="Unassembled WGS sequence"/>
</dbReference>